<sequence length="69" mass="7779">MPILIAVKPEQNGSRFSCTVRKDKTPLQHIYWRVHYKAKFGGRESALMETGSCPMGDLDTYNTVCSEKG</sequence>
<dbReference type="EMBL" id="JAIQCV010000006">
    <property type="protein sequence ID" value="KAH1091345.1"/>
    <property type="molecule type" value="Genomic_DNA"/>
</dbReference>
<gene>
    <name evidence="1" type="ORF">J1N35_018602</name>
</gene>
<accession>A0A9D4A786</accession>
<protein>
    <submittedName>
        <fullName evidence="1">Uncharacterized protein</fullName>
    </submittedName>
</protein>
<evidence type="ECO:0000313" key="1">
    <source>
        <dbReference type="EMBL" id="KAH1091345.1"/>
    </source>
</evidence>
<dbReference type="AlphaFoldDB" id="A0A9D4A786"/>
<keyword evidence="2" id="KW-1185">Reference proteome</keyword>
<comment type="caution">
    <text evidence="1">The sequence shown here is derived from an EMBL/GenBank/DDBJ whole genome shotgun (WGS) entry which is preliminary data.</text>
</comment>
<evidence type="ECO:0000313" key="2">
    <source>
        <dbReference type="Proteomes" id="UP000828251"/>
    </source>
</evidence>
<name>A0A9D4A786_9ROSI</name>
<dbReference type="Proteomes" id="UP000828251">
    <property type="component" value="Unassembled WGS sequence"/>
</dbReference>
<proteinExistence type="predicted"/>
<organism evidence="1 2">
    <name type="scientific">Gossypium stocksii</name>
    <dbReference type="NCBI Taxonomy" id="47602"/>
    <lineage>
        <taxon>Eukaryota</taxon>
        <taxon>Viridiplantae</taxon>
        <taxon>Streptophyta</taxon>
        <taxon>Embryophyta</taxon>
        <taxon>Tracheophyta</taxon>
        <taxon>Spermatophyta</taxon>
        <taxon>Magnoliopsida</taxon>
        <taxon>eudicotyledons</taxon>
        <taxon>Gunneridae</taxon>
        <taxon>Pentapetalae</taxon>
        <taxon>rosids</taxon>
        <taxon>malvids</taxon>
        <taxon>Malvales</taxon>
        <taxon>Malvaceae</taxon>
        <taxon>Malvoideae</taxon>
        <taxon>Gossypium</taxon>
    </lineage>
</organism>
<reference evidence="1 2" key="1">
    <citation type="journal article" date="2021" name="Plant Biotechnol. J.">
        <title>Multi-omics assisted identification of the key and species-specific regulatory components of drought-tolerant mechanisms in Gossypium stocksii.</title>
        <authorList>
            <person name="Yu D."/>
            <person name="Ke L."/>
            <person name="Zhang D."/>
            <person name="Wu Y."/>
            <person name="Sun Y."/>
            <person name="Mei J."/>
            <person name="Sun J."/>
            <person name="Sun Y."/>
        </authorList>
    </citation>
    <scope>NUCLEOTIDE SEQUENCE [LARGE SCALE GENOMIC DNA]</scope>
    <source>
        <strain evidence="2">cv. E1</strain>
        <tissue evidence="1">Leaf</tissue>
    </source>
</reference>